<proteinExistence type="predicted"/>
<evidence type="ECO:0008006" key="4">
    <source>
        <dbReference type="Google" id="ProtNLM"/>
    </source>
</evidence>
<evidence type="ECO:0000313" key="3">
    <source>
        <dbReference type="Proteomes" id="UP000823674"/>
    </source>
</evidence>
<accession>A0ABQ7LD27</accession>
<feature type="compositionally biased region" description="Pro residues" evidence="1">
    <location>
        <begin position="83"/>
        <end position="96"/>
    </location>
</feature>
<dbReference type="Proteomes" id="UP000823674">
    <property type="component" value="Chromosome A09"/>
</dbReference>
<sequence>MTSANSTECNAVRILTHEEFAAKHPHPPSPFYDKIYRSVEPTIDRQSEPDVDRHNTPPIDRQAPLTYRVRLPSIDNDYINALRPPPKPLANPPEPKSNPLNSSPESVQEEQESEGRRLRKIKEKIPKNLKREANDKEMNGFTKRVLRIPIEKPFDEAYFTHRLWMFFRETKVTEEDIRRMFHQVRGKMKHRITLTKKSDPGKFAIPCVVKGVEFSHLMCDTGASVINSVDYGKELGFIGACHCGAEYESEYETEYSESIDTLTFPSIDSNVSMVTDDHNNTSLDVMHPLDHFASPNYCHQHFAFQPPSKRGHDDYSIGSWADSGFHESFAVDTVITSPNEEHTEEYDEDYWKERAIEMSLQDERLETHKFTNTFPTSFDAVHSASVDTHPRPAKQPLTSIDIHKGTSIDIRAAANIQEQENIPSQLEKSMKSNHLKNTSSAEITLPSIDVTVSTSIDTTLNPNLSISKLNNYANIDYGFLTPDEFGIFRDTDANARAMDGRILQVSREDITDILQVANGPDNLFLQQRGTPDVIQTDPNNHAGVATTEINPDLSRQPKGQASIDGTTETSIDRVTPTSIDMDELTSIDRRYECGNRAFDMYGARKFTWEQRDEYGVYRDERGHARGVAGEMIPVTKDNIRKILEIASLFEESHICLPEYATSFTSLDAKISAMNERLRTYEDMHDRFISPVKIDLNKLSSQLLDAQKDIENITNQRFLQAKSASIDRLRGPWIDGKKPVELLPYTAAEVDKITSKIYTALDTMEERLDKRCDDIYFPFDNKISGLDNHAEWLQKEVKAIQRQLAAQH</sequence>
<feature type="region of interest" description="Disordered" evidence="1">
    <location>
        <begin position="43"/>
        <end position="124"/>
    </location>
</feature>
<name>A0ABQ7LD27_BRACM</name>
<keyword evidence="3" id="KW-1185">Reference proteome</keyword>
<gene>
    <name evidence="2" type="primary">A09g504790.1_BraROA</name>
    <name evidence="2" type="ORF">IGI04_034970</name>
</gene>
<reference evidence="2 3" key="1">
    <citation type="submission" date="2021-03" db="EMBL/GenBank/DDBJ databases">
        <authorList>
            <person name="King G.J."/>
            <person name="Bancroft I."/>
            <person name="Baten A."/>
            <person name="Bloomfield J."/>
            <person name="Borpatragohain P."/>
            <person name="He Z."/>
            <person name="Irish N."/>
            <person name="Irwin J."/>
            <person name="Liu K."/>
            <person name="Mauleon R.P."/>
            <person name="Moore J."/>
            <person name="Morris R."/>
            <person name="Ostergaard L."/>
            <person name="Wang B."/>
            <person name="Wells R."/>
        </authorList>
    </citation>
    <scope>NUCLEOTIDE SEQUENCE [LARGE SCALE GENOMIC DNA]</scope>
    <source>
        <strain evidence="2">R-o-18</strain>
        <tissue evidence="2">Leaf</tissue>
    </source>
</reference>
<protein>
    <recommendedName>
        <fullName evidence="4">DUF287 domain-containing protein</fullName>
    </recommendedName>
</protein>
<comment type="caution">
    <text evidence="2">The sequence shown here is derived from an EMBL/GenBank/DDBJ whole genome shotgun (WGS) entry which is preliminary data.</text>
</comment>
<feature type="compositionally biased region" description="Basic and acidic residues" evidence="1">
    <location>
        <begin position="43"/>
        <end position="55"/>
    </location>
</feature>
<organism evidence="2 3">
    <name type="scientific">Brassica rapa subsp. trilocularis</name>
    <dbReference type="NCBI Taxonomy" id="1813537"/>
    <lineage>
        <taxon>Eukaryota</taxon>
        <taxon>Viridiplantae</taxon>
        <taxon>Streptophyta</taxon>
        <taxon>Embryophyta</taxon>
        <taxon>Tracheophyta</taxon>
        <taxon>Spermatophyta</taxon>
        <taxon>Magnoliopsida</taxon>
        <taxon>eudicotyledons</taxon>
        <taxon>Gunneridae</taxon>
        <taxon>Pentapetalae</taxon>
        <taxon>rosids</taxon>
        <taxon>malvids</taxon>
        <taxon>Brassicales</taxon>
        <taxon>Brassicaceae</taxon>
        <taxon>Brassiceae</taxon>
        <taxon>Brassica</taxon>
    </lineage>
</organism>
<evidence type="ECO:0000313" key="2">
    <source>
        <dbReference type="EMBL" id="KAG5383500.1"/>
    </source>
</evidence>
<dbReference type="EMBL" id="JADBGQ010000008">
    <property type="protein sequence ID" value="KAG5383500.1"/>
    <property type="molecule type" value="Genomic_DNA"/>
</dbReference>
<evidence type="ECO:0000256" key="1">
    <source>
        <dbReference type="SAM" id="MobiDB-lite"/>
    </source>
</evidence>